<protein>
    <submittedName>
        <fullName evidence="1">Threonine aldolase</fullName>
    </submittedName>
</protein>
<gene>
    <name evidence="1" type="ORF">G3I43_13855</name>
</gene>
<dbReference type="EMBL" id="JAAGMK010000374">
    <property type="protein sequence ID" value="NEB85258.1"/>
    <property type="molecule type" value="Genomic_DNA"/>
</dbReference>
<feature type="non-terminal residue" evidence="1">
    <location>
        <position position="33"/>
    </location>
</feature>
<dbReference type="AlphaFoldDB" id="A0A6G3SS77"/>
<evidence type="ECO:0000313" key="1">
    <source>
        <dbReference type="EMBL" id="NEB85258.1"/>
    </source>
</evidence>
<accession>A0A6G3SS77</accession>
<sequence length="33" mass="3917">MVTMDEQERRRRRLTAWRASRRTLARVGADGTL</sequence>
<name>A0A6G3SS77_STRAQ</name>
<proteinExistence type="predicted"/>
<comment type="caution">
    <text evidence="1">The sequence shown here is derived from an EMBL/GenBank/DDBJ whole genome shotgun (WGS) entry which is preliminary data.</text>
</comment>
<reference evidence="1" key="1">
    <citation type="submission" date="2020-01" db="EMBL/GenBank/DDBJ databases">
        <title>Insect and environment-associated Actinomycetes.</title>
        <authorList>
            <person name="Currrie C."/>
            <person name="Chevrette M."/>
            <person name="Carlson C."/>
            <person name="Stubbendieck R."/>
            <person name="Wendt-Pienkowski E."/>
        </authorList>
    </citation>
    <scope>NUCLEOTIDE SEQUENCE</scope>
    <source>
        <strain evidence="1">SID505</strain>
    </source>
</reference>
<organism evidence="1">
    <name type="scientific">Streptomyces anulatus</name>
    <name type="common">Streptomyces chrysomallus</name>
    <dbReference type="NCBI Taxonomy" id="1892"/>
    <lineage>
        <taxon>Bacteria</taxon>
        <taxon>Bacillati</taxon>
        <taxon>Actinomycetota</taxon>
        <taxon>Actinomycetes</taxon>
        <taxon>Kitasatosporales</taxon>
        <taxon>Streptomycetaceae</taxon>
        <taxon>Streptomyces</taxon>
    </lineage>
</organism>